<accession>A0A6J5NU54</accession>
<reference evidence="1" key="1">
    <citation type="submission" date="2020-04" db="EMBL/GenBank/DDBJ databases">
        <authorList>
            <person name="Chiriac C."/>
            <person name="Salcher M."/>
            <person name="Ghai R."/>
            <person name="Kavagutti S V."/>
        </authorList>
    </citation>
    <scope>NUCLEOTIDE SEQUENCE</scope>
</reference>
<organism evidence="1">
    <name type="scientific">uncultured Caudovirales phage</name>
    <dbReference type="NCBI Taxonomy" id="2100421"/>
    <lineage>
        <taxon>Viruses</taxon>
        <taxon>Duplodnaviria</taxon>
        <taxon>Heunggongvirae</taxon>
        <taxon>Uroviricota</taxon>
        <taxon>Caudoviricetes</taxon>
        <taxon>Peduoviridae</taxon>
        <taxon>Maltschvirus</taxon>
        <taxon>Maltschvirus maltsch</taxon>
    </lineage>
</organism>
<dbReference type="EMBL" id="LR796738">
    <property type="protein sequence ID" value="CAB4162483.1"/>
    <property type="molecule type" value="Genomic_DNA"/>
</dbReference>
<name>A0A6J5NU54_9CAUD</name>
<gene>
    <name evidence="1" type="ORF">UFOVP783_51</name>
</gene>
<protein>
    <submittedName>
        <fullName evidence="1">Uncharacterized protein</fullName>
    </submittedName>
</protein>
<evidence type="ECO:0000313" key="1">
    <source>
        <dbReference type="EMBL" id="CAB4162483.1"/>
    </source>
</evidence>
<proteinExistence type="predicted"/>
<sequence>MNVEPFFRIAAGVTVRPEIPNATGSYQIATEPGGKTSTNFPGASRVVSGKFWPLNANGATISASPTNLLRLALDPLSTTTYYAHENWVCYGGWNTSGLDADGVSVVGVSRPPVLLAMYNRTPYVLSWALTNGPLTSGPDLNLAQRLLPGACIAFEGAPQPTYYFDSGTSSWRYNTFQGVAPPGAFLHVKATGNAPSYDRTTAAPYNGYLEIVVAQATTAYWLP</sequence>